<dbReference type="RefSeq" id="WP_338465084.1">
    <property type="nucleotide sequence ID" value="NZ_CP144921.1"/>
</dbReference>
<accession>A0ABZ2CT30</accession>
<evidence type="ECO:0000313" key="1">
    <source>
        <dbReference type="EMBL" id="WWA30324.1"/>
    </source>
</evidence>
<protein>
    <submittedName>
        <fullName evidence="1">HK97 gp10 family phage protein</fullName>
    </submittedName>
</protein>
<proteinExistence type="predicted"/>
<reference evidence="1 2" key="1">
    <citation type="submission" date="2024-01" db="EMBL/GenBank/DDBJ databases">
        <title>Culturomics analysis of mouse respiratory tract.</title>
        <authorList>
            <person name="Phillips A.M."/>
            <person name="Collette N.M."/>
            <person name="Mageeney C.M."/>
            <person name="Sinha A."/>
            <person name="Hern K.E."/>
            <person name="Arkin A.P."/>
            <person name="Williams K.P."/>
            <person name="Branda S."/>
        </authorList>
    </citation>
    <scope>NUCLEOTIDE SEQUENCE [LARGE SCALE GENOMIC DNA]</scope>
    <source>
        <strain evidence="1 2">CP20</strain>
    </source>
</reference>
<dbReference type="InterPro" id="IPR010064">
    <property type="entry name" value="HK97-gp10_tail"/>
</dbReference>
<evidence type="ECO:0000313" key="2">
    <source>
        <dbReference type="Proteomes" id="UP001341136"/>
    </source>
</evidence>
<organism evidence="1 2">
    <name type="scientific">Shouchella rhizosphaerae</name>
    <dbReference type="NCBI Taxonomy" id="866786"/>
    <lineage>
        <taxon>Bacteria</taxon>
        <taxon>Bacillati</taxon>
        <taxon>Bacillota</taxon>
        <taxon>Bacilli</taxon>
        <taxon>Bacillales</taxon>
        <taxon>Bacillaceae</taxon>
        <taxon>Shouchella</taxon>
    </lineage>
</organism>
<dbReference type="Proteomes" id="UP001341136">
    <property type="component" value="Chromosome"/>
</dbReference>
<dbReference type="EMBL" id="CP144921">
    <property type="protein sequence ID" value="WWA30324.1"/>
    <property type="molecule type" value="Genomic_DNA"/>
</dbReference>
<gene>
    <name evidence="1" type="ORF">V5G21_00580</name>
</gene>
<dbReference type="Pfam" id="PF04883">
    <property type="entry name" value="HK97-gp10_like"/>
    <property type="match status" value="1"/>
</dbReference>
<name>A0ABZ2CT30_9BACI</name>
<sequence length="125" mass="13898">MGVSREATVIANISIKIEGLDGVLKSLSDEVARKQFDLETERTARKMANAAANNAPRETGALKNSLVASVRKEADVEWSFGSDLPYAQRQEYEHATKKAFVRRAIWDNEDAYRRAMAKIAGRIGK</sequence>
<keyword evidence="2" id="KW-1185">Reference proteome</keyword>